<dbReference type="HOGENOM" id="CLU_052827_4_0_1"/>
<dbReference type="RefSeq" id="XP_013344489.1">
    <property type="nucleotide sequence ID" value="XM_013489035.1"/>
</dbReference>
<dbReference type="STRING" id="1043005.A0A074YDV4"/>
<dbReference type="PANTHER" id="PTHR47260">
    <property type="entry name" value="UPF0644 PROTEIN PB2B4.06"/>
    <property type="match status" value="1"/>
</dbReference>
<dbReference type="GeneID" id="25363783"/>
<dbReference type="Pfam" id="PF03061">
    <property type="entry name" value="4HBT"/>
    <property type="match status" value="1"/>
</dbReference>
<dbReference type="Gene3D" id="3.10.129.10">
    <property type="entry name" value="Hotdog Thioesterase"/>
    <property type="match status" value="1"/>
</dbReference>
<feature type="domain" description="Thioesterase" evidence="1">
    <location>
        <begin position="91"/>
        <end position="178"/>
    </location>
</feature>
<dbReference type="PANTHER" id="PTHR47260:SF3">
    <property type="entry name" value="THIOESTERASE FAMILY PROTEIN (AFU_ORTHOLOGUE AFUA_7G03960)"/>
    <property type="match status" value="1"/>
</dbReference>
<gene>
    <name evidence="2" type="ORF">AUEXF2481DRAFT_28709</name>
</gene>
<dbReference type="InParanoid" id="A0A074YDV4"/>
<dbReference type="OMA" id="VRGEMKD"/>
<dbReference type="InterPro" id="IPR006683">
    <property type="entry name" value="Thioestr_dom"/>
</dbReference>
<proteinExistence type="predicted"/>
<dbReference type="InterPro" id="IPR029069">
    <property type="entry name" value="HotDog_dom_sf"/>
</dbReference>
<dbReference type="Proteomes" id="UP000030641">
    <property type="component" value="Unassembled WGS sequence"/>
</dbReference>
<dbReference type="SUPFAM" id="SSF54637">
    <property type="entry name" value="Thioesterase/thiol ester dehydrase-isomerase"/>
    <property type="match status" value="1"/>
</dbReference>
<name>A0A074YDV4_AURSE</name>
<evidence type="ECO:0000259" key="1">
    <source>
        <dbReference type="Pfam" id="PF03061"/>
    </source>
</evidence>
<organism evidence="2 3">
    <name type="scientific">Aureobasidium subglaciale (strain EXF-2481)</name>
    <name type="common">Aureobasidium pullulans var. subglaciale</name>
    <dbReference type="NCBI Taxonomy" id="1043005"/>
    <lineage>
        <taxon>Eukaryota</taxon>
        <taxon>Fungi</taxon>
        <taxon>Dikarya</taxon>
        <taxon>Ascomycota</taxon>
        <taxon>Pezizomycotina</taxon>
        <taxon>Dothideomycetes</taxon>
        <taxon>Dothideomycetidae</taxon>
        <taxon>Dothideales</taxon>
        <taxon>Saccotheciaceae</taxon>
        <taxon>Aureobasidium</taxon>
    </lineage>
</organism>
<keyword evidence="3" id="KW-1185">Reference proteome</keyword>
<dbReference type="OrthoDB" id="506431at2759"/>
<dbReference type="EMBL" id="KL584757">
    <property type="protein sequence ID" value="KEQ95993.1"/>
    <property type="molecule type" value="Genomic_DNA"/>
</dbReference>
<sequence>MASSPAHAFFTNIPWTSHLLAAPNLTITTPSSRTPKPHTGEDSLFAHTLATPTTIPHCLVYYPHPATSSEEVTAITVLLQIEDACNGFPSILHGGITATLLDESMGILLQVIAEREHAASVAAGDAKGDKRPGVEAMTKGLNVQFKAPVRTPGVVVVRVKVVEKRGRGISLVASVLQKEGSGDGLVECARGEGVFVTPRGAGHRL</sequence>
<accession>A0A074YDV4</accession>
<dbReference type="InterPro" id="IPR052061">
    <property type="entry name" value="PTE-AB_protein"/>
</dbReference>
<evidence type="ECO:0000313" key="2">
    <source>
        <dbReference type="EMBL" id="KEQ95993.1"/>
    </source>
</evidence>
<dbReference type="AlphaFoldDB" id="A0A074YDV4"/>
<protein>
    <recommendedName>
        <fullName evidence="1">Thioesterase domain-containing protein</fullName>
    </recommendedName>
</protein>
<reference evidence="2 3" key="1">
    <citation type="journal article" date="2014" name="BMC Genomics">
        <title>Genome sequencing of four Aureobasidium pullulans varieties: biotechnological potential, stress tolerance, and description of new species.</title>
        <authorList>
            <person name="Gostin Ar C."/>
            <person name="Ohm R.A."/>
            <person name="Kogej T."/>
            <person name="Sonjak S."/>
            <person name="Turk M."/>
            <person name="Zajc J."/>
            <person name="Zalar P."/>
            <person name="Grube M."/>
            <person name="Sun H."/>
            <person name="Han J."/>
            <person name="Sharma A."/>
            <person name="Chiniquy J."/>
            <person name="Ngan C.Y."/>
            <person name="Lipzen A."/>
            <person name="Barry K."/>
            <person name="Grigoriev I.V."/>
            <person name="Gunde-Cimerman N."/>
        </authorList>
    </citation>
    <scope>NUCLEOTIDE SEQUENCE [LARGE SCALE GENOMIC DNA]</scope>
    <source>
        <strain evidence="2 3">EXF-2481</strain>
    </source>
</reference>
<evidence type="ECO:0000313" key="3">
    <source>
        <dbReference type="Proteomes" id="UP000030641"/>
    </source>
</evidence>